<keyword evidence="2 5" id="KW-0812">Transmembrane</keyword>
<dbReference type="PANTHER" id="PTHR43483">
    <property type="entry name" value="MEMBRANE TRANSPORTER PROTEIN HI_0806-RELATED"/>
    <property type="match status" value="1"/>
</dbReference>
<comment type="similarity">
    <text evidence="5">Belongs to the 4-toluene sulfonate uptake permease (TSUP) (TC 2.A.102) family.</text>
</comment>
<dbReference type="GO" id="GO:0005886">
    <property type="term" value="C:plasma membrane"/>
    <property type="evidence" value="ECO:0007669"/>
    <property type="project" value="UniProtKB-SubCell"/>
</dbReference>
<dbReference type="EMBL" id="LR134533">
    <property type="protein sequence ID" value="VEJ49744.1"/>
    <property type="molecule type" value="Genomic_DNA"/>
</dbReference>
<reference evidence="6 7" key="1">
    <citation type="submission" date="2018-12" db="EMBL/GenBank/DDBJ databases">
        <authorList>
            <consortium name="Pathogen Informatics"/>
        </authorList>
    </citation>
    <scope>NUCLEOTIDE SEQUENCE [LARGE SCALE GENOMIC DNA]</scope>
    <source>
        <strain evidence="6 7">NCTC12742</strain>
    </source>
</reference>
<keyword evidence="3 5" id="KW-1133">Transmembrane helix</keyword>
<dbReference type="KEGG" id="nwe:SAMEA3174300_1016"/>
<feature type="transmembrane region" description="Helical" evidence="5">
    <location>
        <begin position="142"/>
        <end position="160"/>
    </location>
</feature>
<dbReference type="Pfam" id="PF01925">
    <property type="entry name" value="TauE"/>
    <property type="match status" value="1"/>
</dbReference>
<evidence type="ECO:0000256" key="5">
    <source>
        <dbReference type="RuleBase" id="RU363041"/>
    </source>
</evidence>
<feature type="transmembrane region" description="Helical" evidence="5">
    <location>
        <begin position="111"/>
        <end position="130"/>
    </location>
</feature>
<evidence type="ECO:0000256" key="4">
    <source>
        <dbReference type="ARBA" id="ARBA00023136"/>
    </source>
</evidence>
<evidence type="ECO:0000256" key="3">
    <source>
        <dbReference type="ARBA" id="ARBA00022989"/>
    </source>
</evidence>
<evidence type="ECO:0000256" key="1">
    <source>
        <dbReference type="ARBA" id="ARBA00004141"/>
    </source>
</evidence>
<dbReference type="AlphaFoldDB" id="A0A448VJ16"/>
<feature type="transmembrane region" description="Helical" evidence="5">
    <location>
        <begin position="12"/>
        <end position="40"/>
    </location>
</feature>
<evidence type="ECO:0000256" key="2">
    <source>
        <dbReference type="ARBA" id="ARBA00022692"/>
    </source>
</evidence>
<protein>
    <recommendedName>
        <fullName evidence="5">Probable membrane transporter protein</fullName>
    </recommendedName>
</protein>
<name>A0A448VJ16_9NEIS</name>
<feature type="transmembrane region" description="Helical" evidence="5">
    <location>
        <begin position="180"/>
        <end position="201"/>
    </location>
</feature>
<feature type="transmembrane region" description="Helical" evidence="5">
    <location>
        <begin position="84"/>
        <end position="105"/>
    </location>
</feature>
<evidence type="ECO:0000313" key="7">
    <source>
        <dbReference type="Proteomes" id="UP000272771"/>
    </source>
</evidence>
<keyword evidence="4 5" id="KW-0472">Membrane</keyword>
<keyword evidence="7" id="KW-1185">Reference proteome</keyword>
<organism evidence="6 7">
    <name type="scientific">Neisseria weaveri</name>
    <dbReference type="NCBI Taxonomy" id="28091"/>
    <lineage>
        <taxon>Bacteria</taxon>
        <taxon>Pseudomonadati</taxon>
        <taxon>Pseudomonadota</taxon>
        <taxon>Betaproteobacteria</taxon>
        <taxon>Neisseriales</taxon>
        <taxon>Neisseriaceae</taxon>
        <taxon>Neisseria</taxon>
    </lineage>
</organism>
<accession>A0A448VJ16</accession>
<keyword evidence="5" id="KW-1003">Cell membrane</keyword>
<evidence type="ECO:0000313" key="6">
    <source>
        <dbReference type="EMBL" id="VEJ49744.1"/>
    </source>
</evidence>
<comment type="subcellular location">
    <subcellularLocation>
        <location evidence="5">Cell membrane</location>
        <topology evidence="5">Multi-pass membrane protein</topology>
    </subcellularLocation>
    <subcellularLocation>
        <location evidence="1">Membrane</location>
        <topology evidence="1">Multi-pass membrane protein</topology>
    </subcellularLocation>
</comment>
<dbReference type="PANTHER" id="PTHR43483:SF3">
    <property type="entry name" value="MEMBRANE TRANSPORTER PROTEIN HI_0806-RELATED"/>
    <property type="match status" value="1"/>
</dbReference>
<proteinExistence type="inferred from homology"/>
<dbReference type="Proteomes" id="UP000272771">
    <property type="component" value="Chromosome"/>
</dbReference>
<dbReference type="RefSeq" id="WP_036494852.1">
    <property type="nucleotide sequence ID" value="NZ_CAUJRG010000006.1"/>
</dbReference>
<feature type="transmembrane region" description="Helical" evidence="5">
    <location>
        <begin position="213"/>
        <end position="232"/>
    </location>
</feature>
<sequence>MWAWETIIMMLAVGYLTGLIAGIFGVGGGTILVPLVLWILQMQGLDGIAYAQHLAIGTTFAVMVFTSFSSMYSQHKKQAVDWEILKSMIPGTLLGVAGGAVVAQYLPKTGLQIFFTVFIFILAVRALMGVKPKPSRQLPGKKGLFGIGGLFGVLSSWIGIGGGSLTVPYLTFCNVPVHRAVGTSAALGWPIAVAGAIGYWLAGLNAEGLPESASGFIYLPAVLVLAFATIIAAPTGVKLSHKLPADKLKKGFGLLLLLIAVRMAWKIIA</sequence>
<dbReference type="InterPro" id="IPR002781">
    <property type="entry name" value="TM_pro_TauE-like"/>
</dbReference>
<feature type="transmembrane region" description="Helical" evidence="5">
    <location>
        <begin position="52"/>
        <end position="72"/>
    </location>
</feature>
<gene>
    <name evidence="6" type="ORF">NCTC12742_00336</name>
</gene>
<feature type="transmembrane region" description="Helical" evidence="5">
    <location>
        <begin position="252"/>
        <end position="268"/>
    </location>
</feature>